<reference evidence="2" key="1">
    <citation type="journal article" date="2021" name="PeerJ">
        <title>Extensive microbial diversity within the chicken gut microbiome revealed by metagenomics and culture.</title>
        <authorList>
            <person name="Gilroy R."/>
            <person name="Ravi A."/>
            <person name="Getino M."/>
            <person name="Pursley I."/>
            <person name="Horton D.L."/>
            <person name="Alikhan N.F."/>
            <person name="Baker D."/>
            <person name="Gharbi K."/>
            <person name="Hall N."/>
            <person name="Watson M."/>
            <person name="Adriaenssens E.M."/>
            <person name="Foster-Nyarko E."/>
            <person name="Jarju S."/>
            <person name="Secka A."/>
            <person name="Antonio M."/>
            <person name="Oren A."/>
            <person name="Chaudhuri R.R."/>
            <person name="La Ragione R."/>
            <person name="Hildebrand F."/>
            <person name="Pallen M.J."/>
        </authorList>
    </citation>
    <scope>NUCLEOTIDE SEQUENCE</scope>
    <source>
        <strain evidence="2">CHK172-16539</strain>
    </source>
</reference>
<evidence type="ECO:0000259" key="1">
    <source>
        <dbReference type="Pfam" id="PF06983"/>
    </source>
</evidence>
<reference evidence="2" key="2">
    <citation type="submission" date="2021-04" db="EMBL/GenBank/DDBJ databases">
        <authorList>
            <person name="Gilroy R."/>
        </authorList>
    </citation>
    <scope>NUCLEOTIDE SEQUENCE</scope>
    <source>
        <strain evidence="2">CHK172-16539</strain>
    </source>
</reference>
<dbReference type="Pfam" id="PF06983">
    <property type="entry name" value="3-dmu-9_3-mt"/>
    <property type="match status" value="2"/>
</dbReference>
<dbReference type="CDD" id="cd06588">
    <property type="entry name" value="PhnB_like"/>
    <property type="match status" value="2"/>
</dbReference>
<dbReference type="Gene3D" id="3.30.720.110">
    <property type="match status" value="1"/>
</dbReference>
<dbReference type="Gene3D" id="3.30.720.100">
    <property type="match status" value="1"/>
</dbReference>
<dbReference type="InterPro" id="IPR028973">
    <property type="entry name" value="PhnB-like"/>
</dbReference>
<dbReference type="PANTHER" id="PTHR33990">
    <property type="entry name" value="PROTEIN YJDN-RELATED"/>
    <property type="match status" value="1"/>
</dbReference>
<accession>A0A9D2F8V8</accession>
<dbReference type="SUPFAM" id="SSF54593">
    <property type="entry name" value="Glyoxalase/Bleomycin resistance protein/Dihydroxybiphenyl dioxygenase"/>
    <property type="match status" value="2"/>
</dbReference>
<evidence type="ECO:0000313" key="3">
    <source>
        <dbReference type="Proteomes" id="UP000824063"/>
    </source>
</evidence>
<dbReference type="Proteomes" id="UP000824063">
    <property type="component" value="Unassembled WGS sequence"/>
</dbReference>
<sequence>MEKIYPCLWLDNQAEEAARFYTSIFANGEIRETQYYLDDIHKPKGSVLTVEFSIANQRFLLLNVNGGDDFKITPAISFFVDCETKEELDTLWHALLDGGFALMPLQEYPFSDYFGWVQDQYGVSWQLTLSKIPQRISPALMFANENFGKAKTAMTQWTELFPNSEVQLEIPEGDYLQQALFTLNGGLFRVMDSPIAHEFGFTMGVSFCVDCRDQAEIDRLWDNITTDGHEWDCGWAEDQYGVSWQIQPNNWLKLVDTSNLARAEAVTNELYKMKKIDIAQLEAVYNHFA</sequence>
<evidence type="ECO:0000313" key="2">
    <source>
        <dbReference type="EMBL" id="HIZ54097.1"/>
    </source>
</evidence>
<protein>
    <submittedName>
        <fullName evidence="2">VOC family protein</fullName>
    </submittedName>
</protein>
<comment type="caution">
    <text evidence="2">The sequence shown here is derived from an EMBL/GenBank/DDBJ whole genome shotgun (WGS) entry which is preliminary data.</text>
</comment>
<feature type="domain" description="PhnB-like" evidence="1">
    <location>
        <begin position="135"/>
        <end position="246"/>
    </location>
</feature>
<dbReference type="EMBL" id="DXBN01000212">
    <property type="protein sequence ID" value="HIZ54097.1"/>
    <property type="molecule type" value="Genomic_DNA"/>
</dbReference>
<proteinExistence type="predicted"/>
<name>A0A9D2F8V8_9ENTE</name>
<gene>
    <name evidence="2" type="ORF">IAA20_09160</name>
</gene>
<dbReference type="AlphaFoldDB" id="A0A9D2F8V8"/>
<dbReference type="Gene3D" id="3.10.180.10">
    <property type="entry name" value="2,3-Dihydroxybiphenyl 1,2-Dioxygenase, domain 1"/>
    <property type="match status" value="1"/>
</dbReference>
<organism evidence="2 3">
    <name type="scientific">Candidatus Enterococcus avicola</name>
    <dbReference type="NCBI Taxonomy" id="2838561"/>
    <lineage>
        <taxon>Bacteria</taxon>
        <taxon>Bacillati</taxon>
        <taxon>Bacillota</taxon>
        <taxon>Bacilli</taxon>
        <taxon>Lactobacillales</taxon>
        <taxon>Enterococcaceae</taxon>
        <taxon>Enterococcus</taxon>
    </lineage>
</organism>
<feature type="domain" description="PhnB-like" evidence="1">
    <location>
        <begin position="2"/>
        <end position="128"/>
    </location>
</feature>
<dbReference type="InterPro" id="IPR029068">
    <property type="entry name" value="Glyas_Bleomycin-R_OHBP_Dase"/>
</dbReference>